<dbReference type="AlphaFoldDB" id="A0A0F9LNC5"/>
<accession>A0A0F9LNC5</accession>
<name>A0A0F9LNC5_9ZZZZ</name>
<keyword evidence="1" id="KW-0812">Transmembrane</keyword>
<keyword evidence="1" id="KW-1133">Transmembrane helix</keyword>
<feature type="transmembrane region" description="Helical" evidence="1">
    <location>
        <begin position="40"/>
        <end position="58"/>
    </location>
</feature>
<proteinExistence type="predicted"/>
<dbReference type="EMBL" id="LAZR01010662">
    <property type="protein sequence ID" value="KKM65780.1"/>
    <property type="molecule type" value="Genomic_DNA"/>
</dbReference>
<keyword evidence="1" id="KW-0472">Membrane</keyword>
<comment type="caution">
    <text evidence="2">The sequence shown here is derived from an EMBL/GenBank/DDBJ whole genome shotgun (WGS) entry which is preliminary data.</text>
</comment>
<sequence>MKAETKYKILLHNHFFELGYNKTHYVKWVIAIMGFTSREVNYTAAGLGIYAIGCYLLGRWYMLTGLKEIEAEIGNRFNKFTKDMRKKFKLSEKFV</sequence>
<evidence type="ECO:0000313" key="2">
    <source>
        <dbReference type="EMBL" id="KKM65780.1"/>
    </source>
</evidence>
<evidence type="ECO:0000256" key="1">
    <source>
        <dbReference type="SAM" id="Phobius"/>
    </source>
</evidence>
<organism evidence="2">
    <name type="scientific">marine sediment metagenome</name>
    <dbReference type="NCBI Taxonomy" id="412755"/>
    <lineage>
        <taxon>unclassified sequences</taxon>
        <taxon>metagenomes</taxon>
        <taxon>ecological metagenomes</taxon>
    </lineage>
</organism>
<protein>
    <submittedName>
        <fullName evidence="2">Uncharacterized protein</fullName>
    </submittedName>
</protein>
<gene>
    <name evidence="2" type="ORF">LCGC14_1487880</name>
</gene>
<reference evidence="2" key="1">
    <citation type="journal article" date="2015" name="Nature">
        <title>Complex archaea that bridge the gap between prokaryotes and eukaryotes.</title>
        <authorList>
            <person name="Spang A."/>
            <person name="Saw J.H."/>
            <person name="Jorgensen S.L."/>
            <person name="Zaremba-Niedzwiedzka K."/>
            <person name="Martijn J."/>
            <person name="Lind A.E."/>
            <person name="van Eijk R."/>
            <person name="Schleper C."/>
            <person name="Guy L."/>
            <person name="Ettema T.J."/>
        </authorList>
    </citation>
    <scope>NUCLEOTIDE SEQUENCE</scope>
</reference>